<evidence type="ECO:0000256" key="4">
    <source>
        <dbReference type="ARBA" id="ARBA00023163"/>
    </source>
</evidence>
<keyword evidence="1" id="KW-0862">Zinc</keyword>
<protein>
    <recommendedName>
        <fullName evidence="7">Xylanolytic transcriptional activator regulatory domain-containing protein</fullName>
    </recommendedName>
</protein>
<feature type="compositionally biased region" description="Polar residues" evidence="6">
    <location>
        <begin position="50"/>
        <end position="63"/>
    </location>
</feature>
<accession>A0A9Q9EJP2</accession>
<dbReference type="InterPro" id="IPR001138">
    <property type="entry name" value="Zn2Cys6_DnaBD"/>
</dbReference>
<dbReference type="Pfam" id="PF04082">
    <property type="entry name" value="Fungal_trans"/>
    <property type="match status" value="1"/>
</dbReference>
<dbReference type="CDD" id="cd00067">
    <property type="entry name" value="GAL4"/>
    <property type="match status" value="1"/>
</dbReference>
<dbReference type="GO" id="GO:0003677">
    <property type="term" value="F:DNA binding"/>
    <property type="evidence" value="ECO:0007669"/>
    <property type="project" value="UniProtKB-KW"/>
</dbReference>
<keyword evidence="3" id="KW-0238">DNA-binding</keyword>
<feature type="region of interest" description="Disordered" evidence="6">
    <location>
        <begin position="553"/>
        <end position="573"/>
    </location>
</feature>
<sequence length="612" mass="67312">MSQPPPYSTFRFVAARPQSPGDGRKRIASRACDDCRRKKKRCAHEIGSEARSSTQELQPQVASESPAAGQHERAVSLPGGVLHRTTLQSTTAAASIDSPYRPHVHPVTEHAARFIGDLNPEAELLSTASPGQPRKSGIGVWHDEEARRPSASDADLFSPASLFHELSASAQGILLPVLLENTLSVLPPTHHMAHLEAFYLGNVHPMLPGIDLQTYEQSSEGSTRIFQQQMICLLLSPVHEVREHLVLGNSDQNLNPTDFSSRVLAAMRLTIEMGLISNRSVIIRGLAIMSIASTGRHNHEFSSQFFARAVHLSFTMGLHLPRDSKIDERSESLFCLLWSLDRLHAAIHGRPVLMHATDLGKSAAVCSQNQAPGFKTLVYVAVLLDRVIGLYRPDAYAVEIPDVEFPTFDEILAECGATQLPSHILASLELFYHATAILSCRGKSTEDSTAQTMRNTRQASSAMQVIAVMEDHRATGLVPLPFVPYAISLACAAACRELRLSRVVTQQHRAARRLQQCCQHLRRFGDAYWSATIMAEMATKILRDLEATSSSAPITTQANQEEAGDTTRAPGNDTLFDMVNPQWDLGDMDMEGLLDPSIPTLFQDIDFAYLHE</sequence>
<evidence type="ECO:0000256" key="3">
    <source>
        <dbReference type="ARBA" id="ARBA00023125"/>
    </source>
</evidence>
<dbReference type="GO" id="GO:0008270">
    <property type="term" value="F:zinc ion binding"/>
    <property type="evidence" value="ECO:0007669"/>
    <property type="project" value="InterPro"/>
</dbReference>
<reference evidence="8" key="1">
    <citation type="submission" date="2022-06" db="EMBL/GenBank/DDBJ databases">
        <title>Complete genome sequences of two strains of the flax pathogen Septoria linicola.</title>
        <authorList>
            <person name="Lapalu N."/>
            <person name="Simon A."/>
            <person name="Demenou B."/>
            <person name="Paumier D."/>
            <person name="Guillot M.-P."/>
            <person name="Gout L."/>
            <person name="Valade R."/>
        </authorList>
    </citation>
    <scope>NUCLEOTIDE SEQUENCE</scope>
    <source>
        <strain evidence="8">SE15195</strain>
    </source>
</reference>
<feature type="domain" description="Xylanolytic transcriptional activator regulatory" evidence="7">
    <location>
        <begin position="264"/>
        <end position="358"/>
    </location>
</feature>
<dbReference type="Proteomes" id="UP001056384">
    <property type="component" value="Chromosome 4"/>
</dbReference>
<dbReference type="EMBL" id="CP099421">
    <property type="protein sequence ID" value="USW52397.1"/>
    <property type="molecule type" value="Genomic_DNA"/>
</dbReference>
<evidence type="ECO:0000313" key="8">
    <source>
        <dbReference type="EMBL" id="USW52397.1"/>
    </source>
</evidence>
<dbReference type="OrthoDB" id="10031947at2759"/>
<keyword evidence="9" id="KW-1185">Reference proteome</keyword>
<organism evidence="8 9">
    <name type="scientific">Septoria linicola</name>
    <dbReference type="NCBI Taxonomy" id="215465"/>
    <lineage>
        <taxon>Eukaryota</taxon>
        <taxon>Fungi</taxon>
        <taxon>Dikarya</taxon>
        <taxon>Ascomycota</taxon>
        <taxon>Pezizomycotina</taxon>
        <taxon>Dothideomycetes</taxon>
        <taxon>Dothideomycetidae</taxon>
        <taxon>Mycosphaerellales</taxon>
        <taxon>Mycosphaerellaceae</taxon>
        <taxon>Septoria</taxon>
    </lineage>
</organism>
<evidence type="ECO:0000256" key="2">
    <source>
        <dbReference type="ARBA" id="ARBA00023015"/>
    </source>
</evidence>
<evidence type="ECO:0000259" key="7">
    <source>
        <dbReference type="Pfam" id="PF04082"/>
    </source>
</evidence>
<evidence type="ECO:0000256" key="1">
    <source>
        <dbReference type="ARBA" id="ARBA00022833"/>
    </source>
</evidence>
<evidence type="ECO:0000256" key="5">
    <source>
        <dbReference type="ARBA" id="ARBA00023242"/>
    </source>
</evidence>
<keyword evidence="4" id="KW-0804">Transcription</keyword>
<dbReference type="PANTHER" id="PTHR47171:SF6">
    <property type="entry name" value="SPECIFIC TRANSCRIPTION FACTOR, PUTATIVE (AFU_ORTHOLOGUE AFUA_2G06130)-RELATED"/>
    <property type="match status" value="1"/>
</dbReference>
<name>A0A9Q9EJP2_9PEZI</name>
<keyword evidence="2" id="KW-0805">Transcription regulation</keyword>
<proteinExistence type="predicted"/>
<dbReference type="InterPro" id="IPR007219">
    <property type="entry name" value="XnlR_reg_dom"/>
</dbReference>
<dbReference type="CDD" id="cd12148">
    <property type="entry name" value="fungal_TF_MHR"/>
    <property type="match status" value="1"/>
</dbReference>
<evidence type="ECO:0000256" key="6">
    <source>
        <dbReference type="SAM" id="MobiDB-lite"/>
    </source>
</evidence>
<evidence type="ECO:0000313" key="9">
    <source>
        <dbReference type="Proteomes" id="UP001056384"/>
    </source>
</evidence>
<dbReference type="InterPro" id="IPR052073">
    <property type="entry name" value="Amide_Lactam_Regulators"/>
</dbReference>
<keyword evidence="5" id="KW-0539">Nucleus</keyword>
<feature type="region of interest" description="Disordered" evidence="6">
    <location>
        <begin position="1"/>
        <end position="72"/>
    </location>
</feature>
<dbReference type="GO" id="GO:0006351">
    <property type="term" value="P:DNA-templated transcription"/>
    <property type="evidence" value="ECO:0007669"/>
    <property type="project" value="InterPro"/>
</dbReference>
<dbReference type="AlphaFoldDB" id="A0A9Q9EJP2"/>
<dbReference type="PANTHER" id="PTHR47171">
    <property type="entry name" value="FARA-RELATED"/>
    <property type="match status" value="1"/>
</dbReference>
<dbReference type="GO" id="GO:0000981">
    <property type="term" value="F:DNA-binding transcription factor activity, RNA polymerase II-specific"/>
    <property type="evidence" value="ECO:0007669"/>
    <property type="project" value="InterPro"/>
</dbReference>
<gene>
    <name evidence="8" type="ORF">Slin15195_G057160</name>
</gene>